<evidence type="ECO:0000313" key="2">
    <source>
        <dbReference type="Proteomes" id="UP001207468"/>
    </source>
</evidence>
<sequence>MSPSPSPPPSGSHIPMDSPTKPSEKETLRIDTSIPPLEHTRKRPGPLNLQTTNNTNIASPLPSALATARHIEDINRITYPQGIKSPKVELNVNTQKGKFRYDRDFLLQFMNICKEKPDNLPPLDVIGLEPTDTSHTMSRGGSGRNRASSSMSMPGNTRSASIGLGFLPGSMGKSAGSGFQMGQFSTSASKMSSEERFLASSGRSTSVSGGPLGNRPPTMVRTISQSGPGRDRTRSKRGANESNRAPVVGNAGPVAQISTMGPPMDPVAPLEVSANRWVAGSTRRAGPGLDGESPEMVERKVKGLLNKLTMERFDSISDQIIAWANKSERETDGRTLIQVIKLVFEKATDEATFSEMYARLCRKMMEQISHKVQDDGIKNVEDFERGWVAKEATAAAAATKATEDQAVKEANEKTKGGEESELYSDEYYAASKAKRRGLGLIRFIGELFKLQMLTERIMHECIKKLLGNVENPEEEEIESLCKLLTTVGSLLDTQKARAHLDVYFSRMRELTKNKNVNARMMFMLQDVIELRERKWIPRNAVAAPTTIAQVHQDNAKEKQAQEKESFMRQNTSMSRGGSRRGGNRDAAEAPHPDGWSVAGSSAPTRLPPKAGDLSQFGKISKATPISFGPGSVFAGKKGTDPKNRDPPMSRTPSTSSNMFSMLQLLPRSKPVGEESKVSTPAVSEAGSDDEAGGETGALNQATMSEAEAKAKIEEDTKEFFTIRMLDEAESYFSSLLTGHRQLLVDALVTKSIEMKEPDVTLVSMLFVRVREKGLCSPATFEEGFNKLAENLEDLAFDIPKAWQYFAILFKGSGLGQHEERRGRIAEKTMDPDKLNRLL</sequence>
<comment type="caution">
    <text evidence="1">The sequence shown here is derived from an EMBL/GenBank/DDBJ whole genome shotgun (WGS) entry which is preliminary data.</text>
</comment>
<dbReference type="EMBL" id="JAGFNK010000104">
    <property type="protein sequence ID" value="KAI9507990.1"/>
    <property type="molecule type" value="Genomic_DNA"/>
</dbReference>
<dbReference type="Proteomes" id="UP001207468">
    <property type="component" value="Unassembled WGS sequence"/>
</dbReference>
<name>A0ACC0U9H2_9AGAM</name>
<reference evidence="1" key="1">
    <citation type="submission" date="2021-03" db="EMBL/GenBank/DDBJ databases">
        <title>Evolutionary priming and transition to the ectomycorrhizal habit in an iconic lineage of mushroom-forming fungi: is preadaptation a requirement?</title>
        <authorList>
            <consortium name="DOE Joint Genome Institute"/>
            <person name="Looney B.P."/>
            <person name="Miyauchi S."/>
            <person name="Morin E."/>
            <person name="Drula E."/>
            <person name="Courty P.E."/>
            <person name="Chicoki N."/>
            <person name="Fauchery L."/>
            <person name="Kohler A."/>
            <person name="Kuo A."/>
            <person name="LaButti K."/>
            <person name="Pangilinan J."/>
            <person name="Lipzen A."/>
            <person name="Riley R."/>
            <person name="Andreopoulos W."/>
            <person name="He G."/>
            <person name="Johnson J."/>
            <person name="Barry K.W."/>
            <person name="Grigoriev I.V."/>
            <person name="Nagy L."/>
            <person name="Hibbett D."/>
            <person name="Henrissat B."/>
            <person name="Matheny P.B."/>
            <person name="Labbe J."/>
            <person name="Martin A.F."/>
        </authorList>
    </citation>
    <scope>NUCLEOTIDE SEQUENCE</scope>
    <source>
        <strain evidence="1">BPL698</strain>
    </source>
</reference>
<keyword evidence="2" id="KW-1185">Reference proteome</keyword>
<organism evidence="1 2">
    <name type="scientific">Russula earlei</name>
    <dbReference type="NCBI Taxonomy" id="71964"/>
    <lineage>
        <taxon>Eukaryota</taxon>
        <taxon>Fungi</taxon>
        <taxon>Dikarya</taxon>
        <taxon>Basidiomycota</taxon>
        <taxon>Agaricomycotina</taxon>
        <taxon>Agaricomycetes</taxon>
        <taxon>Russulales</taxon>
        <taxon>Russulaceae</taxon>
        <taxon>Russula</taxon>
    </lineage>
</organism>
<proteinExistence type="predicted"/>
<protein>
    <submittedName>
        <fullName evidence="1">ARM repeat-containing protein</fullName>
    </submittedName>
</protein>
<accession>A0ACC0U9H2</accession>
<gene>
    <name evidence="1" type="ORF">F5148DRAFT_35945</name>
</gene>
<evidence type="ECO:0000313" key="1">
    <source>
        <dbReference type="EMBL" id="KAI9507990.1"/>
    </source>
</evidence>